<dbReference type="InterPro" id="IPR009360">
    <property type="entry name" value="Isy1"/>
</dbReference>
<name>A0ABQ4WHD4_9ASTR</name>
<sequence length="217" mass="24762">MKSSATWKMCWTVVQNDPSARLSKTNIFTVKGLFENPSELRKHRSRYDIYKRIEASYYGYRDDEDGVLEKVERGAEERMRATPGGRMWGSRSVRDDLSSRFLLASFLLPCNVIWKFPENNLDVLKFPDKNRWFDRGGGECGGGCEDKSVCAWEDKILSAFMVKKSAWREYMAGVFGGTIDDDDVVDNADFINNEDDVVAHVLDDDDVVVSDDDEVNP</sequence>
<protein>
    <submittedName>
        <fullName evidence="1">Pre-mRNA-splicing factor ISY1</fullName>
    </submittedName>
</protein>
<feature type="non-terminal residue" evidence="1">
    <location>
        <position position="217"/>
    </location>
</feature>
<comment type="caution">
    <text evidence="1">The sequence shown here is derived from an EMBL/GenBank/DDBJ whole genome shotgun (WGS) entry which is preliminary data.</text>
</comment>
<proteinExistence type="predicted"/>
<dbReference type="PANTHER" id="PTHR13021">
    <property type="entry name" value="PRE-MRNA-SPLICING FACTOR ISY1"/>
    <property type="match status" value="1"/>
</dbReference>
<accession>A0ABQ4WHD4</accession>
<dbReference type="Pfam" id="PF06246">
    <property type="entry name" value="Isy1"/>
    <property type="match status" value="1"/>
</dbReference>
<gene>
    <name evidence="1" type="ORF">Tco_0625625</name>
</gene>
<dbReference type="Proteomes" id="UP001151760">
    <property type="component" value="Unassembled WGS sequence"/>
</dbReference>
<evidence type="ECO:0000313" key="2">
    <source>
        <dbReference type="Proteomes" id="UP001151760"/>
    </source>
</evidence>
<keyword evidence="2" id="KW-1185">Reference proteome</keyword>
<evidence type="ECO:0000313" key="1">
    <source>
        <dbReference type="EMBL" id="GJS52263.1"/>
    </source>
</evidence>
<dbReference type="EMBL" id="BQNB010008643">
    <property type="protein sequence ID" value="GJS52263.1"/>
    <property type="molecule type" value="Genomic_DNA"/>
</dbReference>
<organism evidence="1 2">
    <name type="scientific">Tanacetum coccineum</name>
    <dbReference type="NCBI Taxonomy" id="301880"/>
    <lineage>
        <taxon>Eukaryota</taxon>
        <taxon>Viridiplantae</taxon>
        <taxon>Streptophyta</taxon>
        <taxon>Embryophyta</taxon>
        <taxon>Tracheophyta</taxon>
        <taxon>Spermatophyta</taxon>
        <taxon>Magnoliopsida</taxon>
        <taxon>eudicotyledons</taxon>
        <taxon>Gunneridae</taxon>
        <taxon>Pentapetalae</taxon>
        <taxon>asterids</taxon>
        <taxon>campanulids</taxon>
        <taxon>Asterales</taxon>
        <taxon>Asteraceae</taxon>
        <taxon>Asteroideae</taxon>
        <taxon>Anthemideae</taxon>
        <taxon>Anthemidinae</taxon>
        <taxon>Tanacetum</taxon>
    </lineage>
</organism>
<reference evidence="1" key="2">
    <citation type="submission" date="2022-01" db="EMBL/GenBank/DDBJ databases">
        <authorList>
            <person name="Yamashiro T."/>
            <person name="Shiraishi A."/>
            <person name="Satake H."/>
            <person name="Nakayama K."/>
        </authorList>
    </citation>
    <scope>NUCLEOTIDE SEQUENCE</scope>
</reference>
<reference evidence="1" key="1">
    <citation type="journal article" date="2022" name="Int. J. Mol. Sci.">
        <title>Draft Genome of Tanacetum Coccineum: Genomic Comparison of Closely Related Tanacetum-Family Plants.</title>
        <authorList>
            <person name="Yamashiro T."/>
            <person name="Shiraishi A."/>
            <person name="Nakayama K."/>
            <person name="Satake H."/>
        </authorList>
    </citation>
    <scope>NUCLEOTIDE SEQUENCE</scope>
</reference>